<evidence type="ECO:0000256" key="6">
    <source>
        <dbReference type="ARBA" id="ARBA00022989"/>
    </source>
</evidence>
<keyword evidence="5 8" id="KW-0812">Transmembrane</keyword>
<dbReference type="SUPFAM" id="SSF103473">
    <property type="entry name" value="MFS general substrate transporter"/>
    <property type="match status" value="1"/>
</dbReference>
<dbReference type="AlphaFoldDB" id="A0AAE2YRN1"/>
<dbReference type="InterPro" id="IPR024989">
    <property type="entry name" value="MFS_assoc_dom"/>
</dbReference>
<dbReference type="GO" id="GO:0030395">
    <property type="term" value="F:lactose binding"/>
    <property type="evidence" value="ECO:0007669"/>
    <property type="project" value="TreeGrafter"/>
</dbReference>
<dbReference type="InterPro" id="IPR036259">
    <property type="entry name" value="MFS_trans_sf"/>
</dbReference>
<feature type="transmembrane region" description="Helical" evidence="8">
    <location>
        <begin position="9"/>
        <end position="28"/>
    </location>
</feature>
<feature type="transmembrane region" description="Helical" evidence="8">
    <location>
        <begin position="135"/>
        <end position="157"/>
    </location>
</feature>
<gene>
    <name evidence="10" type="ORF">HFQ13_12965</name>
</gene>
<keyword evidence="6 8" id="KW-1133">Transmembrane helix</keyword>
<dbReference type="GO" id="GO:0015528">
    <property type="term" value="F:lactose:proton symporter activity"/>
    <property type="evidence" value="ECO:0007669"/>
    <property type="project" value="TreeGrafter"/>
</dbReference>
<dbReference type="PANTHER" id="PTHR23522:SF10">
    <property type="entry name" value="3-PHENYLPROPIONIC ACID TRANSPORTER-RELATED"/>
    <property type="match status" value="1"/>
</dbReference>
<feature type="transmembrane region" description="Helical" evidence="8">
    <location>
        <begin position="357"/>
        <end position="378"/>
    </location>
</feature>
<evidence type="ECO:0000259" key="9">
    <source>
        <dbReference type="PROSITE" id="PS50850"/>
    </source>
</evidence>
<evidence type="ECO:0000256" key="7">
    <source>
        <dbReference type="ARBA" id="ARBA00023136"/>
    </source>
</evidence>
<dbReference type="InterPro" id="IPR020846">
    <property type="entry name" value="MFS_dom"/>
</dbReference>
<dbReference type="EMBL" id="JAAXYO010000182">
    <property type="protein sequence ID" value="MBU2789104.1"/>
    <property type="molecule type" value="Genomic_DNA"/>
</dbReference>
<feature type="transmembrane region" description="Helical" evidence="8">
    <location>
        <begin position="95"/>
        <end position="115"/>
    </location>
</feature>
<feature type="transmembrane region" description="Helical" evidence="8">
    <location>
        <begin position="71"/>
        <end position="89"/>
    </location>
</feature>
<evidence type="ECO:0000313" key="11">
    <source>
        <dbReference type="Proteomes" id="UP001197378"/>
    </source>
</evidence>
<feature type="transmembrane region" description="Helical" evidence="8">
    <location>
        <begin position="236"/>
        <end position="257"/>
    </location>
</feature>
<feature type="transmembrane region" description="Helical" evidence="8">
    <location>
        <begin position="202"/>
        <end position="224"/>
    </location>
</feature>
<proteinExistence type="predicted"/>
<dbReference type="PROSITE" id="PS50850">
    <property type="entry name" value="MFS"/>
    <property type="match status" value="1"/>
</dbReference>
<keyword evidence="11" id="KW-1185">Reference proteome</keyword>
<dbReference type="GO" id="GO:0005886">
    <property type="term" value="C:plasma membrane"/>
    <property type="evidence" value="ECO:0007669"/>
    <property type="project" value="UniProtKB-SubCell"/>
</dbReference>
<keyword evidence="4" id="KW-0997">Cell inner membrane</keyword>
<name>A0AAE2YRN1_9PROT</name>
<dbReference type="PIRSF" id="PIRSF004925">
    <property type="entry name" value="HcaT"/>
    <property type="match status" value="1"/>
</dbReference>
<comment type="subcellular location">
    <subcellularLocation>
        <location evidence="1">Cell inner membrane</location>
        <topology evidence="1">Multi-pass membrane protein</topology>
    </subcellularLocation>
</comment>
<keyword evidence="7 8" id="KW-0472">Membrane</keyword>
<keyword evidence="3" id="KW-1003">Cell membrane</keyword>
<evidence type="ECO:0000256" key="1">
    <source>
        <dbReference type="ARBA" id="ARBA00004429"/>
    </source>
</evidence>
<feature type="domain" description="Major facilitator superfamily (MFS) profile" evidence="9">
    <location>
        <begin position="203"/>
        <end position="388"/>
    </location>
</feature>
<dbReference type="InterPro" id="IPR026032">
    <property type="entry name" value="HcaT-like"/>
</dbReference>
<protein>
    <submittedName>
        <fullName evidence="10">MFS transporter</fullName>
    </submittedName>
</protein>
<feature type="transmembrane region" description="Helical" evidence="8">
    <location>
        <begin position="328"/>
        <end position="351"/>
    </location>
</feature>
<dbReference type="Pfam" id="PF12832">
    <property type="entry name" value="MFS_1_like"/>
    <property type="match status" value="1"/>
</dbReference>
<sequence length="388" mass="43382">MKARHEGQALVAFYFFYFCALGAFMPYWGPWLRSVGQDALAIGLLTAAVQFSKVLAPNVWGWLLHHTSMRWLIRGGGLAAALSFLLLFWAKGYFWALLLITLLFSFFWAATLPLVDNISMAWAERQGRRYGRIRLWGSIGFIVLSLGMGILVSHWGLRSFLPGIAGFLFLTWWVSRFLPFASDPQGTTAQKLPAFLPELRDFRLWFFLAAGMLEQASHGVYYAFYSIYVEAHGYNSSTVGLLWALAVVAEVLFFWFGDRILHRWGTMTVFVSAFLLTALRWVVIALWPGFVWIVLVQTLHAASYAAFHLAAIHWVFARFPRALRARGMALYASLVYGLGGGIGALAAGWAWSQIGGSATFLAAGILAALATLLLLGMFRPRSALEKWV</sequence>
<dbReference type="Gene3D" id="1.20.1250.20">
    <property type="entry name" value="MFS general substrate transporter like domains"/>
    <property type="match status" value="2"/>
</dbReference>
<feature type="transmembrane region" description="Helical" evidence="8">
    <location>
        <begin position="264"/>
        <end position="284"/>
    </location>
</feature>
<feature type="transmembrane region" description="Helical" evidence="8">
    <location>
        <begin position="290"/>
        <end position="316"/>
    </location>
</feature>
<evidence type="ECO:0000256" key="8">
    <source>
        <dbReference type="SAM" id="Phobius"/>
    </source>
</evidence>
<feature type="transmembrane region" description="Helical" evidence="8">
    <location>
        <begin position="40"/>
        <end position="64"/>
    </location>
</feature>
<accession>A0AAE2YRN1</accession>
<reference evidence="10" key="1">
    <citation type="journal article" date="2021" name="ISME J.">
        <title>Genomic evolution of the class Acidithiobacillia: deep-branching Proteobacteria living in extreme acidic conditions.</title>
        <authorList>
            <person name="Moya-Beltran A."/>
            <person name="Beard S."/>
            <person name="Rojas-Villalobos C."/>
            <person name="Issotta F."/>
            <person name="Gallardo Y."/>
            <person name="Ulloa R."/>
            <person name="Giaveno A."/>
            <person name="Degli Esposti M."/>
            <person name="Johnson D.B."/>
            <person name="Quatrini R."/>
        </authorList>
    </citation>
    <scope>NUCLEOTIDE SEQUENCE</scope>
    <source>
        <strain evidence="10">VAN18-1</strain>
    </source>
</reference>
<dbReference type="PANTHER" id="PTHR23522">
    <property type="entry name" value="BLL5896 PROTEIN"/>
    <property type="match status" value="1"/>
</dbReference>
<evidence type="ECO:0000256" key="2">
    <source>
        <dbReference type="ARBA" id="ARBA00022448"/>
    </source>
</evidence>
<evidence type="ECO:0000256" key="3">
    <source>
        <dbReference type="ARBA" id="ARBA00022475"/>
    </source>
</evidence>
<comment type="caution">
    <text evidence="10">The sequence shown here is derived from an EMBL/GenBank/DDBJ whole genome shotgun (WGS) entry which is preliminary data.</text>
</comment>
<dbReference type="Proteomes" id="UP001197378">
    <property type="component" value="Unassembled WGS sequence"/>
</dbReference>
<evidence type="ECO:0000313" key="10">
    <source>
        <dbReference type="EMBL" id="MBU2789104.1"/>
    </source>
</evidence>
<evidence type="ECO:0000256" key="4">
    <source>
        <dbReference type="ARBA" id="ARBA00022519"/>
    </source>
</evidence>
<feature type="transmembrane region" description="Helical" evidence="8">
    <location>
        <begin position="163"/>
        <end position="181"/>
    </location>
</feature>
<keyword evidence="2" id="KW-0813">Transport</keyword>
<evidence type="ECO:0000256" key="5">
    <source>
        <dbReference type="ARBA" id="ARBA00022692"/>
    </source>
</evidence>
<dbReference type="NCBIfam" id="NF037955">
    <property type="entry name" value="mfs"/>
    <property type="match status" value="1"/>
</dbReference>
<organism evidence="10 11">
    <name type="scientific">Igneacidithiobacillus copahuensis</name>
    <dbReference type="NCBI Taxonomy" id="2724909"/>
    <lineage>
        <taxon>Bacteria</taxon>
        <taxon>Pseudomonadati</taxon>
        <taxon>Pseudomonadota</taxon>
        <taxon>Acidithiobacillia</taxon>
        <taxon>Acidithiobacillales</taxon>
        <taxon>Acidithiobacillaceae</taxon>
        <taxon>Igneacidithiobacillus</taxon>
    </lineage>
</organism>